<organism evidence="1 2">
    <name type="scientific">Bilophila wadsworthia (strain 3_1_6)</name>
    <dbReference type="NCBI Taxonomy" id="563192"/>
    <lineage>
        <taxon>Bacteria</taxon>
        <taxon>Pseudomonadati</taxon>
        <taxon>Thermodesulfobacteriota</taxon>
        <taxon>Desulfovibrionia</taxon>
        <taxon>Desulfovibrionales</taxon>
        <taxon>Desulfovibrionaceae</taxon>
        <taxon>Bilophila</taxon>
    </lineage>
</organism>
<reference evidence="1 2" key="1">
    <citation type="submission" date="2010-10" db="EMBL/GenBank/DDBJ databases">
        <authorList>
            <consortium name="The Broad Institute Genome Sequencing Platform"/>
            <person name="Ward D."/>
            <person name="Earl A."/>
            <person name="Feldgarden M."/>
            <person name="Young S.K."/>
            <person name="Gargeya S."/>
            <person name="Zeng Q."/>
            <person name="Alvarado L."/>
            <person name="Berlin A."/>
            <person name="Bochicchio J."/>
            <person name="Chapman S.B."/>
            <person name="Chen Z."/>
            <person name="Freedman E."/>
            <person name="Gellesch M."/>
            <person name="Goldberg J."/>
            <person name="Griggs A."/>
            <person name="Gujja S."/>
            <person name="Heilman E."/>
            <person name="Heiman D."/>
            <person name="Howarth C."/>
            <person name="Mehta T."/>
            <person name="Neiman D."/>
            <person name="Pearson M."/>
            <person name="Roberts A."/>
            <person name="Saif S."/>
            <person name="Shea T."/>
            <person name="Shenoy N."/>
            <person name="Sisk P."/>
            <person name="Stolte C."/>
            <person name="Sykes S."/>
            <person name="White J."/>
            <person name="Yandava C."/>
            <person name="Allen-Vercoe E."/>
            <person name="Sibley C."/>
            <person name="Ambrose C.E."/>
            <person name="Strauss J."/>
            <person name="Daigneault M."/>
            <person name="Haas B."/>
            <person name="Nusbaum C."/>
            <person name="Birren B."/>
        </authorList>
    </citation>
    <scope>NUCLEOTIDE SEQUENCE [LARGE SCALE GENOMIC DNA]</scope>
    <source>
        <strain evidence="1 2">3_1_6</strain>
    </source>
</reference>
<evidence type="ECO:0000313" key="1">
    <source>
        <dbReference type="EMBL" id="EFV43659.1"/>
    </source>
</evidence>
<sequence length="340" mass="37991">MSSTRKLSSRLTQLLELFNRNDDWLIVINADPDAMASAMALKRIMSHRTGKVTIARINEISRPDNLAMIRYLRIPMLPLTDKLKASYSHFAMVDSQPHHNPAFAGIPFSIVIDHHPAVPEHPVDAAYVDIRPQYGAVSTLLTEYLRAYHIRPGIRLATALQYGIRTDTATFTRTGTEIDLRAYQYLAAHGDTALLTRITRSEYLPEWLKYFARAFSSMHQCGSGAYCYLDTVENPDILVVVADFFTHVHSIKWVGVCGVYNDTVVVIFRGDGHVDLGEFAASRLGALGNAGGHRALARAEFPLEATEGRSVDVFVFRKLTEKPQKKKVEDVESVEGGEEE</sequence>
<dbReference type="HOGENOM" id="CLU_046377_0_0_7"/>
<dbReference type="SUPFAM" id="SSF64182">
    <property type="entry name" value="DHH phosphoesterases"/>
    <property type="match status" value="1"/>
</dbReference>
<dbReference type="PANTHER" id="PTHR47618">
    <property type="entry name" value="BIFUNCTIONAL OLIGORIBONUCLEASE AND PAP PHOSPHATASE NRNA"/>
    <property type="match status" value="1"/>
</dbReference>
<name>E5Y8K3_BILW3</name>
<comment type="caution">
    <text evidence="1">The sequence shown here is derived from an EMBL/GenBank/DDBJ whole genome shotgun (WGS) entry which is preliminary data.</text>
</comment>
<dbReference type="GeneID" id="78085651"/>
<gene>
    <name evidence="1" type="ORF">HMPREF0179_02521</name>
</gene>
<dbReference type="PANTHER" id="PTHR47618:SF1">
    <property type="entry name" value="BIFUNCTIONAL OLIGORIBONUCLEASE AND PAP PHOSPHATASE NRNA"/>
    <property type="match status" value="1"/>
</dbReference>
<dbReference type="RefSeq" id="WP_005028381.1">
    <property type="nucleotide sequence ID" value="NZ_KE150238.1"/>
</dbReference>
<dbReference type="InterPro" id="IPR038763">
    <property type="entry name" value="DHH_sf"/>
</dbReference>
<reference evidence="1 2" key="2">
    <citation type="submission" date="2013-04" db="EMBL/GenBank/DDBJ databases">
        <title>The Genome Sequence of Bilophila wadsworthia 3_1_6.</title>
        <authorList>
            <consortium name="The Broad Institute Genomics Platform"/>
            <person name="Earl A."/>
            <person name="Ward D."/>
            <person name="Feldgarden M."/>
            <person name="Gevers D."/>
            <person name="Sibley C."/>
            <person name="Strauss J."/>
            <person name="Allen-Vercoe E."/>
            <person name="Walker B."/>
            <person name="Young S."/>
            <person name="Zeng Q."/>
            <person name="Gargeya S."/>
            <person name="Fitzgerald M."/>
            <person name="Haas B."/>
            <person name="Abouelleil A."/>
            <person name="Allen A.W."/>
            <person name="Alvarado L."/>
            <person name="Arachchi H.M."/>
            <person name="Berlin A.M."/>
            <person name="Chapman S.B."/>
            <person name="Gainer-Dewar J."/>
            <person name="Goldberg J."/>
            <person name="Griggs A."/>
            <person name="Gujja S."/>
            <person name="Hansen M."/>
            <person name="Howarth C."/>
            <person name="Imamovic A."/>
            <person name="Ireland A."/>
            <person name="Larimer J."/>
            <person name="McCowan C."/>
            <person name="Murphy C."/>
            <person name="Pearson M."/>
            <person name="Poon T.W."/>
            <person name="Priest M."/>
            <person name="Roberts A."/>
            <person name="Saif S."/>
            <person name="Shea T."/>
            <person name="Sisk P."/>
            <person name="Sykes S."/>
            <person name="Wortman J."/>
            <person name="Nusbaum C."/>
            <person name="Birren B."/>
        </authorList>
    </citation>
    <scope>NUCLEOTIDE SEQUENCE [LARGE SCALE GENOMIC DNA]</scope>
    <source>
        <strain evidence="1 2">3_1_6</strain>
    </source>
</reference>
<dbReference type="STRING" id="563192.HMPREF0179_02521"/>
<dbReference type="Proteomes" id="UP000006034">
    <property type="component" value="Unassembled WGS sequence"/>
</dbReference>
<keyword evidence="2" id="KW-1185">Reference proteome</keyword>
<evidence type="ECO:0000313" key="2">
    <source>
        <dbReference type="Proteomes" id="UP000006034"/>
    </source>
</evidence>
<accession>E5Y8K3</accession>
<dbReference type="OrthoDB" id="5490569at2"/>
<dbReference type="EMBL" id="ADCP02000001">
    <property type="protein sequence ID" value="EFV43659.1"/>
    <property type="molecule type" value="Genomic_DNA"/>
</dbReference>
<dbReference type="eggNOG" id="COG0618">
    <property type="taxonomic scope" value="Bacteria"/>
</dbReference>
<dbReference type="AlphaFoldDB" id="E5Y8K3"/>
<proteinExistence type="predicted"/>
<dbReference type="Gene3D" id="3.90.1640.10">
    <property type="entry name" value="inorganic pyrophosphatase (n-terminal core)"/>
    <property type="match status" value="1"/>
</dbReference>
<dbReference type="InterPro" id="IPR051319">
    <property type="entry name" value="Oligoribo/pAp-PDE_c-di-AMP_PDE"/>
</dbReference>
<protein>
    <submittedName>
        <fullName evidence="1">Phosphoesterase RecJ domain-containing protein</fullName>
    </submittedName>
</protein>